<evidence type="ECO:0000313" key="1">
    <source>
        <dbReference type="EMBL" id="GAA2341233.1"/>
    </source>
</evidence>
<reference evidence="1 2" key="1">
    <citation type="journal article" date="2019" name="Int. J. Syst. Evol. Microbiol.">
        <title>The Global Catalogue of Microorganisms (GCM) 10K type strain sequencing project: providing services to taxonomists for standard genome sequencing and annotation.</title>
        <authorList>
            <consortium name="The Broad Institute Genomics Platform"/>
            <consortium name="The Broad Institute Genome Sequencing Center for Infectious Disease"/>
            <person name="Wu L."/>
            <person name="Ma J."/>
        </authorList>
    </citation>
    <scope>NUCLEOTIDE SEQUENCE [LARGE SCALE GENOMIC DNA]</scope>
    <source>
        <strain evidence="1 2">JCM 3272</strain>
    </source>
</reference>
<gene>
    <name evidence="1" type="ORF">GCM10010170_024550</name>
</gene>
<dbReference type="Proteomes" id="UP001501444">
    <property type="component" value="Unassembled WGS sequence"/>
</dbReference>
<sequence>MSSDFAFWKRVDGDYGEIFDALAEGDASGLLSSEDVTRFREGLIAQWPDIVNVLEPSSTRYPELTSKYVLLTLSQRFLQYLDEIFDMAEQNGLVGYSGVAGEPFIPEVNG</sequence>
<name>A0ABN3FZU0_9ACTN</name>
<protein>
    <submittedName>
        <fullName evidence="1">Uncharacterized protein</fullName>
    </submittedName>
</protein>
<accession>A0ABN3FZU0</accession>
<organism evidence="1 2">
    <name type="scientific">Dactylosporangium salmoneum</name>
    <dbReference type="NCBI Taxonomy" id="53361"/>
    <lineage>
        <taxon>Bacteria</taxon>
        <taxon>Bacillati</taxon>
        <taxon>Actinomycetota</taxon>
        <taxon>Actinomycetes</taxon>
        <taxon>Micromonosporales</taxon>
        <taxon>Micromonosporaceae</taxon>
        <taxon>Dactylosporangium</taxon>
    </lineage>
</organism>
<comment type="caution">
    <text evidence="1">The sequence shown here is derived from an EMBL/GenBank/DDBJ whole genome shotgun (WGS) entry which is preliminary data.</text>
</comment>
<keyword evidence="2" id="KW-1185">Reference proteome</keyword>
<proteinExistence type="predicted"/>
<dbReference type="EMBL" id="BAAARV010000021">
    <property type="protein sequence ID" value="GAA2341233.1"/>
    <property type="molecule type" value="Genomic_DNA"/>
</dbReference>
<evidence type="ECO:0000313" key="2">
    <source>
        <dbReference type="Proteomes" id="UP001501444"/>
    </source>
</evidence>
<dbReference type="RefSeq" id="WP_344612449.1">
    <property type="nucleotide sequence ID" value="NZ_BAAARV010000021.1"/>
</dbReference>